<organism evidence="1 2">
    <name type="scientific">Acinetobacter bereziniae</name>
    <name type="common">Acinetobacter genomosp. 10</name>
    <dbReference type="NCBI Taxonomy" id="106648"/>
    <lineage>
        <taxon>Bacteria</taxon>
        <taxon>Pseudomonadati</taxon>
        <taxon>Pseudomonadota</taxon>
        <taxon>Gammaproteobacteria</taxon>
        <taxon>Moraxellales</taxon>
        <taxon>Moraxellaceae</taxon>
        <taxon>Acinetobacter</taxon>
    </lineage>
</organism>
<dbReference type="Proteomes" id="UP000490535">
    <property type="component" value="Unassembled WGS sequence"/>
</dbReference>
<comment type="caution">
    <text evidence="1">The sequence shown here is derived from an EMBL/GenBank/DDBJ whole genome shotgun (WGS) entry which is preliminary data.</text>
</comment>
<protein>
    <submittedName>
        <fullName evidence="1">Uncharacterized protein</fullName>
    </submittedName>
</protein>
<gene>
    <name evidence="1" type="ORF">GAK29_01477</name>
</gene>
<reference evidence="2" key="1">
    <citation type="journal article" date="2020" name="MBio">
        <title>Horizontal gene transfer to a defensive symbiont with a reduced genome amongst a multipartite beetle microbiome.</title>
        <authorList>
            <person name="Waterworth S.C."/>
            <person name="Florez L.V."/>
            <person name="Rees E.R."/>
            <person name="Hertweck C."/>
            <person name="Kaltenpoth M."/>
            <person name="Kwan J.C."/>
        </authorList>
    </citation>
    <scope>NUCLEOTIDE SEQUENCE [LARGE SCALE GENOMIC DNA]</scope>
</reference>
<sequence length="81" mass="9095">MLKAQYDLEAFGRTINDLDDRLPKGRSRCFDIGIWGGSGCAAFVDGECDEPQEIDYIYMVEDHGEDGAKEIKSKYPAGTWE</sequence>
<dbReference type="EMBL" id="WNDP01000027">
    <property type="protein sequence ID" value="KAF1026215.1"/>
    <property type="molecule type" value="Genomic_DNA"/>
</dbReference>
<evidence type="ECO:0000313" key="1">
    <source>
        <dbReference type="EMBL" id="KAF1026215.1"/>
    </source>
</evidence>
<accession>A0A833UQR3</accession>
<dbReference type="AlphaFoldDB" id="A0A833UQR3"/>
<name>A0A833UQR3_ACIBZ</name>
<evidence type="ECO:0000313" key="2">
    <source>
        <dbReference type="Proteomes" id="UP000490535"/>
    </source>
</evidence>
<proteinExistence type="predicted"/>